<protein>
    <submittedName>
        <fullName evidence="2">Uncharacterized protein</fullName>
    </submittedName>
</protein>
<keyword evidence="1" id="KW-1185">Reference proteome</keyword>
<organism evidence="1 2">
    <name type="scientific">Panagrolaimus davidi</name>
    <dbReference type="NCBI Taxonomy" id="227884"/>
    <lineage>
        <taxon>Eukaryota</taxon>
        <taxon>Metazoa</taxon>
        <taxon>Ecdysozoa</taxon>
        <taxon>Nematoda</taxon>
        <taxon>Chromadorea</taxon>
        <taxon>Rhabditida</taxon>
        <taxon>Tylenchina</taxon>
        <taxon>Panagrolaimomorpha</taxon>
        <taxon>Panagrolaimoidea</taxon>
        <taxon>Panagrolaimidae</taxon>
        <taxon>Panagrolaimus</taxon>
    </lineage>
</organism>
<dbReference type="WBParaSite" id="PDA_v2.g3237.t1">
    <property type="protein sequence ID" value="PDA_v2.g3237.t1"/>
    <property type="gene ID" value="PDA_v2.g3237"/>
</dbReference>
<evidence type="ECO:0000313" key="1">
    <source>
        <dbReference type="Proteomes" id="UP000887578"/>
    </source>
</evidence>
<name>A0A914QVY2_9BILA</name>
<sequence length="142" mass="17475">MILSKEFYNKCCPSYQKVIDKLEKKIAEIQKCNDATKDKKVKLAIYQFSKRHLTPGEYWKHCLKIYKPFDPVHGNFNKLSRDIVKRAYYHLYLNKNWTWRFHWGYYLKLDCFRPSGHCERNLYYPHVYLKFCLREFEQETSK</sequence>
<reference evidence="2" key="1">
    <citation type="submission" date="2022-11" db="UniProtKB">
        <authorList>
            <consortium name="WormBaseParasite"/>
        </authorList>
    </citation>
    <scope>IDENTIFICATION</scope>
</reference>
<dbReference type="Proteomes" id="UP000887578">
    <property type="component" value="Unplaced"/>
</dbReference>
<accession>A0A914QVY2</accession>
<evidence type="ECO:0000313" key="2">
    <source>
        <dbReference type="WBParaSite" id="PDA_v2.g3237.t1"/>
    </source>
</evidence>
<proteinExistence type="predicted"/>
<dbReference type="AlphaFoldDB" id="A0A914QVY2"/>